<dbReference type="Pfam" id="PF00083">
    <property type="entry name" value="Sugar_tr"/>
    <property type="match status" value="1"/>
</dbReference>
<proteinExistence type="predicted"/>
<dbReference type="PROSITE" id="PS00217">
    <property type="entry name" value="SUGAR_TRANSPORT_2"/>
    <property type="match status" value="1"/>
</dbReference>
<dbReference type="GO" id="GO:0016020">
    <property type="term" value="C:membrane"/>
    <property type="evidence" value="ECO:0007669"/>
    <property type="project" value="UniProtKB-SubCell"/>
</dbReference>
<accession>A0A4R0R3C7</accession>
<feature type="transmembrane region" description="Helical" evidence="6">
    <location>
        <begin position="446"/>
        <end position="466"/>
    </location>
</feature>
<feature type="transmembrane region" description="Helical" evidence="6">
    <location>
        <begin position="289"/>
        <end position="308"/>
    </location>
</feature>
<feature type="transmembrane region" description="Helical" evidence="6">
    <location>
        <begin position="486"/>
        <end position="509"/>
    </location>
</feature>
<evidence type="ECO:0000256" key="3">
    <source>
        <dbReference type="ARBA" id="ARBA00022989"/>
    </source>
</evidence>
<keyword evidence="2 6" id="KW-0812">Transmembrane</keyword>
<feature type="transmembrane region" description="Helical" evidence="6">
    <location>
        <begin position="521"/>
        <end position="545"/>
    </location>
</feature>
<evidence type="ECO:0000256" key="4">
    <source>
        <dbReference type="ARBA" id="ARBA00023136"/>
    </source>
</evidence>
<dbReference type="STRING" id="92696.A0A4R0R3C7"/>
<comment type="caution">
    <text evidence="8">The sequence shown here is derived from an EMBL/GenBank/DDBJ whole genome shotgun (WGS) entry which is preliminary data.</text>
</comment>
<organism evidence="8 9">
    <name type="scientific">Steccherinum ochraceum</name>
    <dbReference type="NCBI Taxonomy" id="92696"/>
    <lineage>
        <taxon>Eukaryota</taxon>
        <taxon>Fungi</taxon>
        <taxon>Dikarya</taxon>
        <taxon>Basidiomycota</taxon>
        <taxon>Agaricomycotina</taxon>
        <taxon>Agaricomycetes</taxon>
        <taxon>Polyporales</taxon>
        <taxon>Steccherinaceae</taxon>
        <taxon>Steccherinum</taxon>
    </lineage>
</organism>
<dbReference type="OrthoDB" id="433512at2759"/>
<evidence type="ECO:0000256" key="6">
    <source>
        <dbReference type="SAM" id="Phobius"/>
    </source>
</evidence>
<dbReference type="SUPFAM" id="SSF103473">
    <property type="entry name" value="MFS general substrate transporter"/>
    <property type="match status" value="1"/>
</dbReference>
<feature type="domain" description="Major facilitator superfamily (MFS) profile" evidence="7">
    <location>
        <begin position="98"/>
        <end position="583"/>
    </location>
</feature>
<dbReference type="PROSITE" id="PS50850">
    <property type="entry name" value="MFS"/>
    <property type="match status" value="1"/>
</dbReference>
<dbReference type="Gene3D" id="1.20.1250.20">
    <property type="entry name" value="MFS general substrate transporter like domains"/>
    <property type="match status" value="2"/>
</dbReference>
<comment type="subcellular location">
    <subcellularLocation>
        <location evidence="1">Membrane</location>
        <topology evidence="1">Multi-pass membrane protein</topology>
    </subcellularLocation>
</comment>
<dbReference type="EMBL" id="RWJN01000442">
    <property type="protein sequence ID" value="TCD61652.1"/>
    <property type="molecule type" value="Genomic_DNA"/>
</dbReference>
<keyword evidence="4 6" id="KW-0472">Membrane</keyword>
<protein>
    <submittedName>
        <fullName evidence="8">Inorganic phosphate transporter pho84</fullName>
    </submittedName>
</protein>
<dbReference type="PANTHER" id="PTHR24064">
    <property type="entry name" value="SOLUTE CARRIER FAMILY 22 MEMBER"/>
    <property type="match status" value="1"/>
</dbReference>
<dbReference type="InterPro" id="IPR005829">
    <property type="entry name" value="Sugar_transporter_CS"/>
</dbReference>
<dbReference type="InterPro" id="IPR005828">
    <property type="entry name" value="MFS_sugar_transport-like"/>
</dbReference>
<evidence type="ECO:0000313" key="9">
    <source>
        <dbReference type="Proteomes" id="UP000292702"/>
    </source>
</evidence>
<evidence type="ECO:0000256" key="1">
    <source>
        <dbReference type="ARBA" id="ARBA00004141"/>
    </source>
</evidence>
<feature type="transmembrane region" description="Helical" evidence="6">
    <location>
        <begin position="557"/>
        <end position="579"/>
    </location>
</feature>
<name>A0A4R0R3C7_9APHY</name>
<sequence length="617" mass="67273">MASFMMSPYPGQGKAAPPPEVYGTAHSNGHEEPVMSEVPYGYETANGEYQPYTNPQAMGSYNWRSDDYQDQGALLNERRKAALDEVDKAFFSRFHWKVVGIVGAGFFTDAYDTFVIDTAVTILGWVYGHADSPGSAPVLSPAQILGLKAAGPIGTFFGMLVFGYLGDRLGRKRIYGMELLIIICSVFTQSLMAQGRAVNIVGTLTLSRFIMGVGIGGDYPTSSVIASEYAPVAARGRMITAVFATQGLGQVAGAIVSIVLAYAYKSTLDNTPVADAQIVANHLDQMWRILIGFGCIPGTLALLFRFTIPETPRFTMDIVRNVNQACQDVDTFLTTGGYKVDPDARVEVVQAPKASLEDWMNYFSKRKNLFVLLGTCYSWFALDIAFYGLSLNSSVFLTGIFPSKPSDTIWNRLHNLAVRNVIPICAGLIPGYIAAFFIIDKFGRRMLQLVGFAALFVLLLIMGVVVGTGKLFSHDGVNVNQNGSNAFLVLYCLASFFLNCGPNTTTFVVPAESFPTRYRSTMNGVVAASGKLGAIISQAVIYAQLKDVAQLQKHERGIMVILIVFAVFMLSGVASTLIVPDTMNQTLETNSNEEQANFIYGPAQPTRPEQADRYRDQ</sequence>
<dbReference type="InterPro" id="IPR036259">
    <property type="entry name" value="MFS_trans_sf"/>
</dbReference>
<gene>
    <name evidence="8" type="primary">PHO84_1</name>
    <name evidence="8" type="ORF">EIP91_008120</name>
</gene>
<feature type="transmembrane region" description="Helical" evidence="6">
    <location>
        <begin position="369"/>
        <end position="389"/>
    </location>
</feature>
<dbReference type="PROSITE" id="PS00216">
    <property type="entry name" value="SUGAR_TRANSPORT_1"/>
    <property type="match status" value="1"/>
</dbReference>
<dbReference type="CDD" id="cd17364">
    <property type="entry name" value="MFS_PhT"/>
    <property type="match status" value="1"/>
</dbReference>
<keyword evidence="3 6" id="KW-1133">Transmembrane helix</keyword>
<feature type="transmembrane region" description="Helical" evidence="6">
    <location>
        <begin position="421"/>
        <end position="439"/>
    </location>
</feature>
<feature type="transmembrane region" description="Helical" evidence="6">
    <location>
        <begin position="147"/>
        <end position="165"/>
    </location>
</feature>
<feature type="transmembrane region" description="Helical" evidence="6">
    <location>
        <begin position="238"/>
        <end position="264"/>
    </location>
</feature>
<feature type="region of interest" description="Disordered" evidence="5">
    <location>
        <begin position="1"/>
        <end position="29"/>
    </location>
</feature>
<feature type="region of interest" description="Disordered" evidence="5">
    <location>
        <begin position="594"/>
        <end position="617"/>
    </location>
</feature>
<reference evidence="8 9" key="1">
    <citation type="submission" date="2018-11" db="EMBL/GenBank/DDBJ databases">
        <title>Genome assembly of Steccherinum ochraceum LE-BIN_3174, the white-rot fungus of the Steccherinaceae family (The Residual Polyporoid clade, Polyporales, Basidiomycota).</title>
        <authorList>
            <person name="Fedorova T.V."/>
            <person name="Glazunova O.A."/>
            <person name="Landesman E.O."/>
            <person name="Moiseenko K.V."/>
            <person name="Psurtseva N.V."/>
            <person name="Savinova O.S."/>
            <person name="Shakhova N.V."/>
            <person name="Tyazhelova T.V."/>
            <person name="Vasina D.V."/>
        </authorList>
    </citation>
    <scope>NUCLEOTIDE SEQUENCE [LARGE SCALE GENOMIC DNA]</scope>
    <source>
        <strain evidence="8 9">LE-BIN_3174</strain>
    </source>
</reference>
<evidence type="ECO:0000313" key="8">
    <source>
        <dbReference type="EMBL" id="TCD61652.1"/>
    </source>
</evidence>
<dbReference type="Proteomes" id="UP000292702">
    <property type="component" value="Unassembled WGS sequence"/>
</dbReference>
<evidence type="ECO:0000256" key="2">
    <source>
        <dbReference type="ARBA" id="ARBA00022692"/>
    </source>
</evidence>
<dbReference type="InterPro" id="IPR020846">
    <property type="entry name" value="MFS_dom"/>
</dbReference>
<keyword evidence="9" id="KW-1185">Reference proteome</keyword>
<evidence type="ECO:0000259" key="7">
    <source>
        <dbReference type="PROSITE" id="PS50850"/>
    </source>
</evidence>
<dbReference type="GO" id="GO:0022857">
    <property type="term" value="F:transmembrane transporter activity"/>
    <property type="evidence" value="ECO:0007669"/>
    <property type="project" value="InterPro"/>
</dbReference>
<evidence type="ECO:0000256" key="5">
    <source>
        <dbReference type="SAM" id="MobiDB-lite"/>
    </source>
</evidence>
<dbReference type="AlphaFoldDB" id="A0A4R0R3C7"/>